<comment type="caution">
    <text evidence="1">The sequence shown here is derived from an EMBL/GenBank/DDBJ whole genome shotgun (WGS) entry which is preliminary data.</text>
</comment>
<organism evidence="1 2">
    <name type="scientific">Elasticomyces elasticus</name>
    <dbReference type="NCBI Taxonomy" id="574655"/>
    <lineage>
        <taxon>Eukaryota</taxon>
        <taxon>Fungi</taxon>
        <taxon>Dikarya</taxon>
        <taxon>Ascomycota</taxon>
        <taxon>Pezizomycotina</taxon>
        <taxon>Dothideomycetes</taxon>
        <taxon>Dothideomycetidae</taxon>
        <taxon>Mycosphaerellales</taxon>
        <taxon>Teratosphaeriaceae</taxon>
        <taxon>Elasticomyces</taxon>
    </lineage>
</organism>
<reference evidence="1" key="1">
    <citation type="submission" date="2023-08" db="EMBL/GenBank/DDBJ databases">
        <title>Black Yeasts Isolated from many extreme environments.</title>
        <authorList>
            <person name="Coleine C."/>
            <person name="Stajich J.E."/>
            <person name="Selbmann L."/>
        </authorList>
    </citation>
    <scope>NUCLEOTIDE SEQUENCE</scope>
    <source>
        <strain evidence="1">CCFEE 5810</strain>
    </source>
</reference>
<dbReference type="EMBL" id="JAVRQU010000004">
    <property type="protein sequence ID" value="KAK5703765.1"/>
    <property type="molecule type" value="Genomic_DNA"/>
</dbReference>
<proteinExistence type="predicted"/>
<gene>
    <name evidence="1" type="ORF">LTR97_002778</name>
</gene>
<protein>
    <submittedName>
        <fullName evidence="1">Uncharacterized protein</fullName>
    </submittedName>
</protein>
<sequence>MDGLDGLLHVLGLQTTSTRSFNTDRAAPAPCGNAIVLVVSVGNAYKLNAAHGVKQTAAIGCAKLCTQDIRGLPPGADGAAWVSKASTYACKIVGRQRGEGAEQLTAGSDSEAVHELDIVEVSGWLRSGCPGPGSDEAGQEEARLKLVICDCYEGGVTMLQDELGDMIEDICIGRE</sequence>
<accession>A0AAN7WNM4</accession>
<dbReference type="Proteomes" id="UP001310594">
    <property type="component" value="Unassembled WGS sequence"/>
</dbReference>
<dbReference type="AlphaFoldDB" id="A0AAN7WNM4"/>
<evidence type="ECO:0000313" key="1">
    <source>
        <dbReference type="EMBL" id="KAK5703765.1"/>
    </source>
</evidence>
<evidence type="ECO:0000313" key="2">
    <source>
        <dbReference type="Proteomes" id="UP001310594"/>
    </source>
</evidence>
<name>A0AAN7WNM4_9PEZI</name>